<evidence type="ECO:0000256" key="4">
    <source>
        <dbReference type="ARBA" id="ARBA00022723"/>
    </source>
</evidence>
<comment type="cofactor">
    <cofactor evidence="1">
        <name>[4Fe-4S] cluster</name>
        <dbReference type="ChEBI" id="CHEBI:49883"/>
    </cofactor>
</comment>
<dbReference type="SFLD" id="SFLDS00029">
    <property type="entry name" value="Radical_SAM"/>
    <property type="match status" value="1"/>
</dbReference>
<keyword evidence="2" id="KW-0004">4Fe-4S</keyword>
<dbReference type="InterPro" id="IPR058240">
    <property type="entry name" value="rSAM_sf"/>
</dbReference>
<keyword evidence="3" id="KW-0949">S-adenosyl-L-methionine</keyword>
<dbReference type="AlphaFoldDB" id="A0A2M8Q6C6"/>
<organism evidence="7 8">
    <name type="scientific">Candidatus Thermofonsia Clade 3 bacterium</name>
    <dbReference type="NCBI Taxonomy" id="2364212"/>
    <lineage>
        <taxon>Bacteria</taxon>
        <taxon>Bacillati</taxon>
        <taxon>Chloroflexota</taxon>
        <taxon>Candidatus Thermofontia</taxon>
        <taxon>Candidatus Thermofonsia Clade 3</taxon>
    </lineage>
</organism>
<evidence type="ECO:0000256" key="6">
    <source>
        <dbReference type="ARBA" id="ARBA00023014"/>
    </source>
</evidence>
<reference evidence="7 8" key="1">
    <citation type="submission" date="2017-11" db="EMBL/GenBank/DDBJ databases">
        <title>Evolution of Phototrophy in the Chloroflexi Phylum Driven by Horizontal Gene Transfer.</title>
        <authorList>
            <person name="Ward L.M."/>
            <person name="Hemp J."/>
            <person name="Shih P.M."/>
            <person name="Mcglynn S.E."/>
            <person name="Fischer W."/>
        </authorList>
    </citation>
    <scope>NUCLEOTIDE SEQUENCE [LARGE SCALE GENOMIC DNA]</scope>
    <source>
        <strain evidence="7">JP3_7</strain>
    </source>
</reference>
<evidence type="ECO:0000256" key="3">
    <source>
        <dbReference type="ARBA" id="ARBA00022691"/>
    </source>
</evidence>
<dbReference type="InterPro" id="IPR013785">
    <property type="entry name" value="Aldolase_TIM"/>
</dbReference>
<name>A0A2M8Q6C6_9CHLR</name>
<evidence type="ECO:0000313" key="7">
    <source>
        <dbReference type="EMBL" id="PJF45352.1"/>
    </source>
</evidence>
<dbReference type="Pfam" id="PF13353">
    <property type="entry name" value="Fer4_12"/>
    <property type="match status" value="1"/>
</dbReference>
<sequence>MNLAHFVARTACEGPGWRAALWVQGCPIHCPGCINPHTWAFEDREWVSVDDLAARILAISDIEGVTFVGGEPFSQAAALAALGRRVREAGLSVMTFTGYTYE</sequence>
<protein>
    <submittedName>
        <fullName evidence="7">Uncharacterized protein</fullName>
    </submittedName>
</protein>
<dbReference type="PANTHER" id="PTHR30352">
    <property type="entry name" value="PYRUVATE FORMATE-LYASE-ACTIVATING ENZYME"/>
    <property type="match status" value="1"/>
</dbReference>
<dbReference type="InterPro" id="IPR007197">
    <property type="entry name" value="rSAM"/>
</dbReference>
<comment type="caution">
    <text evidence="7">The sequence shown here is derived from an EMBL/GenBank/DDBJ whole genome shotgun (WGS) entry which is preliminary data.</text>
</comment>
<gene>
    <name evidence="7" type="ORF">CUN48_19320</name>
</gene>
<proteinExistence type="predicted"/>
<evidence type="ECO:0000256" key="5">
    <source>
        <dbReference type="ARBA" id="ARBA00023004"/>
    </source>
</evidence>
<dbReference type="GO" id="GO:0046872">
    <property type="term" value="F:metal ion binding"/>
    <property type="evidence" value="ECO:0007669"/>
    <property type="project" value="UniProtKB-KW"/>
</dbReference>
<dbReference type="Gene3D" id="3.20.20.70">
    <property type="entry name" value="Aldolase class I"/>
    <property type="match status" value="1"/>
</dbReference>
<keyword evidence="4" id="KW-0479">Metal-binding</keyword>
<dbReference type="GO" id="GO:0004748">
    <property type="term" value="F:ribonucleoside-diphosphate reductase activity, thioredoxin disulfide as acceptor"/>
    <property type="evidence" value="ECO:0007669"/>
    <property type="project" value="TreeGrafter"/>
</dbReference>
<dbReference type="GO" id="GO:0051539">
    <property type="term" value="F:4 iron, 4 sulfur cluster binding"/>
    <property type="evidence" value="ECO:0007669"/>
    <property type="project" value="UniProtKB-KW"/>
</dbReference>
<evidence type="ECO:0000256" key="1">
    <source>
        <dbReference type="ARBA" id="ARBA00001966"/>
    </source>
</evidence>
<evidence type="ECO:0000256" key="2">
    <source>
        <dbReference type="ARBA" id="ARBA00022485"/>
    </source>
</evidence>
<dbReference type="SUPFAM" id="SSF102114">
    <property type="entry name" value="Radical SAM enzymes"/>
    <property type="match status" value="1"/>
</dbReference>
<dbReference type="EMBL" id="PGTN01001179">
    <property type="protein sequence ID" value="PJF45352.1"/>
    <property type="molecule type" value="Genomic_DNA"/>
</dbReference>
<keyword evidence="6" id="KW-0411">Iron-sulfur</keyword>
<dbReference type="Proteomes" id="UP000230790">
    <property type="component" value="Unassembled WGS sequence"/>
</dbReference>
<evidence type="ECO:0000313" key="8">
    <source>
        <dbReference type="Proteomes" id="UP000230790"/>
    </source>
</evidence>
<accession>A0A2M8Q6C6</accession>
<keyword evidence="5" id="KW-0408">Iron</keyword>
<dbReference type="InterPro" id="IPR034457">
    <property type="entry name" value="Organic_radical-activating"/>
</dbReference>
<dbReference type="PANTHER" id="PTHR30352:SF2">
    <property type="entry name" value="ANAEROBIC RIBONUCLEOSIDE-TRIPHOSPHATE REDUCTASE-ACTIVATING PROTEIN"/>
    <property type="match status" value="1"/>
</dbReference>
<feature type="non-terminal residue" evidence="7">
    <location>
        <position position="102"/>
    </location>
</feature>